<dbReference type="AlphaFoldDB" id="A0A1G8G7V3"/>
<dbReference type="Pfam" id="PF09648">
    <property type="entry name" value="YycI"/>
    <property type="match status" value="1"/>
</dbReference>
<reference evidence="4 5" key="1">
    <citation type="submission" date="2016-10" db="EMBL/GenBank/DDBJ databases">
        <authorList>
            <person name="de Groot N.N."/>
        </authorList>
    </citation>
    <scope>NUCLEOTIDE SEQUENCE [LARGE SCALE GENOMIC DNA]</scope>
    <source>
        <strain evidence="4 5">DSM 21632</strain>
    </source>
</reference>
<feature type="region of interest" description="Disordered" evidence="1">
    <location>
        <begin position="254"/>
        <end position="278"/>
    </location>
</feature>
<dbReference type="GO" id="GO:0016020">
    <property type="term" value="C:membrane"/>
    <property type="evidence" value="ECO:0007669"/>
    <property type="project" value="InterPro"/>
</dbReference>
<accession>A0A1G8G7V3</accession>
<dbReference type="Gene3D" id="2.40.128.690">
    <property type="entry name" value="YycH protein, domain 3-like"/>
    <property type="match status" value="1"/>
</dbReference>
<evidence type="ECO:0000313" key="4">
    <source>
        <dbReference type="EMBL" id="SDH90433.1"/>
    </source>
</evidence>
<evidence type="ECO:0000256" key="2">
    <source>
        <dbReference type="SAM" id="Phobius"/>
    </source>
</evidence>
<dbReference type="RefSeq" id="WP_175487484.1">
    <property type="nucleotide sequence ID" value="NZ_FNDK01000014.1"/>
</dbReference>
<dbReference type="Proteomes" id="UP000199163">
    <property type="component" value="Unassembled WGS sequence"/>
</dbReference>
<evidence type="ECO:0000256" key="1">
    <source>
        <dbReference type="SAM" id="MobiDB-lite"/>
    </source>
</evidence>
<protein>
    <submittedName>
        <fullName evidence="4">Two-component signal transduction system YycFG, regulatory protein YycI</fullName>
    </submittedName>
</protein>
<evidence type="ECO:0000259" key="3">
    <source>
        <dbReference type="Pfam" id="PF09648"/>
    </source>
</evidence>
<gene>
    <name evidence="4" type="ORF">SAMN05192534_11475</name>
</gene>
<keyword evidence="2" id="KW-0812">Transmembrane</keyword>
<dbReference type="InterPro" id="IPR018604">
    <property type="entry name" value="YycI-like"/>
</dbReference>
<dbReference type="STRING" id="568899.SAMN05192534_11475"/>
<evidence type="ECO:0000313" key="5">
    <source>
        <dbReference type="Proteomes" id="UP000199163"/>
    </source>
</evidence>
<feature type="domain" description="Regulatory protein YycH-like" evidence="3">
    <location>
        <begin position="32"/>
        <end position="247"/>
    </location>
</feature>
<organism evidence="4 5">
    <name type="scientific">Alteribacillus persepolensis</name>
    <dbReference type="NCBI Taxonomy" id="568899"/>
    <lineage>
        <taxon>Bacteria</taxon>
        <taxon>Bacillati</taxon>
        <taxon>Bacillota</taxon>
        <taxon>Bacilli</taxon>
        <taxon>Bacillales</taxon>
        <taxon>Bacillaceae</taxon>
        <taxon>Alteribacillus</taxon>
    </lineage>
</organism>
<feature type="transmembrane region" description="Helical" evidence="2">
    <location>
        <begin position="7"/>
        <end position="26"/>
    </location>
</feature>
<keyword evidence="2" id="KW-0472">Membrane</keyword>
<name>A0A1G8G7V3_9BACI</name>
<proteinExistence type="predicted"/>
<sequence length="278" mass="32455">MDWSRTKMIFIVAFLLLNAFLLYQLIEKKNASELNVRAQATVRERLANMNVQVTENLPDERSEISHIVGKSVDIQEEVTDKVGEENVHAISDKFIEVKLEEPFEVSSDVTEDVTQFMNEYVWNAEEYTYDRWNSNDRQMFFNQMYEEQTVYTYGDDQLVLFFNEDNEIESYVQSYLIFDEEGKAKDMLPPYRAIDVLLRENILSFNDYVSKVNLGYHSLFSSEGEDQVFAPMYRIEINEEKTYLIHAIDGSIQDMDEESNDNSSEEKTDTGTGEAENN</sequence>
<keyword evidence="5" id="KW-1185">Reference proteome</keyword>
<dbReference type="EMBL" id="FNDK01000014">
    <property type="protein sequence ID" value="SDH90433.1"/>
    <property type="molecule type" value="Genomic_DNA"/>
</dbReference>
<keyword evidence="2" id="KW-1133">Transmembrane helix</keyword>